<name>A0A9J6ZM34_9BACL</name>
<dbReference type="InterPro" id="IPR000780">
    <property type="entry name" value="CheR_MeTrfase"/>
</dbReference>
<dbReference type="AlphaFoldDB" id="A0A9J6ZM34"/>
<dbReference type="Pfam" id="PF01739">
    <property type="entry name" value="CheR"/>
    <property type="match status" value="1"/>
</dbReference>
<protein>
    <submittedName>
        <fullName evidence="2">Protein-glutamate O-methyltransferase CheR</fullName>
    </submittedName>
</protein>
<gene>
    <name evidence="2" type="ORF">NAG76_01770</name>
</gene>
<dbReference type="Proteomes" id="UP001056756">
    <property type="component" value="Chromosome"/>
</dbReference>
<dbReference type="Pfam" id="PF03705">
    <property type="entry name" value="CheR_N"/>
    <property type="match status" value="1"/>
</dbReference>
<dbReference type="PROSITE" id="PS50123">
    <property type="entry name" value="CHER"/>
    <property type="match status" value="1"/>
</dbReference>
<evidence type="ECO:0000313" key="3">
    <source>
        <dbReference type="Proteomes" id="UP001056756"/>
    </source>
</evidence>
<organism evidence="2 3">
    <name type="scientific">Candidatus Pristimantibacillus lignocellulolyticus</name>
    <dbReference type="NCBI Taxonomy" id="2994561"/>
    <lineage>
        <taxon>Bacteria</taxon>
        <taxon>Bacillati</taxon>
        <taxon>Bacillota</taxon>
        <taxon>Bacilli</taxon>
        <taxon>Bacillales</taxon>
        <taxon>Paenibacillaceae</taxon>
        <taxon>Candidatus Pristimantibacillus</taxon>
    </lineage>
</organism>
<reference evidence="2" key="1">
    <citation type="submission" date="2022-05" db="EMBL/GenBank/DDBJ databases">
        <title>Novel bacterial taxa in a minimal lignocellulolytic consortium and its capacity to transform plastics disclosed by genome-resolved metagenomics.</title>
        <authorList>
            <person name="Rodriguez C.A.D."/>
            <person name="Diaz-Garcia L."/>
            <person name="Herrera K."/>
            <person name="Tarazona N.A."/>
            <person name="Sproer C."/>
            <person name="Overmann J."/>
            <person name="Jimenez D.J."/>
        </authorList>
    </citation>
    <scope>NUCLEOTIDE SEQUENCE</scope>
    <source>
        <strain evidence="2">MAG5</strain>
    </source>
</reference>
<accession>A0A9J6ZM34</accession>
<sequence>MSNTGLKSDSSRSNELERIEIKLLLEAIYEAYGFDFRNYLQSSIRRRIINRMQVEKLPTIISLLEKVLYEPEFMKTLVNDLSIRVTEMYRDPSFFLAFRQKIIPMIRDYSEIRIWHAGCSTGEEVYSMAILLQEEDLLHKTKIYATDMNEQVIEQAKLGKFSLKKMQTFTKNYMLAGGMKEFSGYYITDDQYAIFHPEIMNNVVFAQHNLATDSTFNEFHIILCRNVMIYFDIKLQHRVHNLFHESLTANGFLLLGNMESIIAANKAQYEEIVPCERIFRKVK</sequence>
<dbReference type="InterPro" id="IPR050903">
    <property type="entry name" value="Bact_Chemotaxis_MeTrfase"/>
</dbReference>
<dbReference type="InterPro" id="IPR022641">
    <property type="entry name" value="CheR_N"/>
</dbReference>
<dbReference type="KEGG" id="plig:NAG76_01770"/>
<dbReference type="InterPro" id="IPR022642">
    <property type="entry name" value="CheR_C"/>
</dbReference>
<dbReference type="GO" id="GO:0008757">
    <property type="term" value="F:S-adenosylmethionine-dependent methyltransferase activity"/>
    <property type="evidence" value="ECO:0007669"/>
    <property type="project" value="InterPro"/>
</dbReference>
<dbReference type="SMART" id="SM00138">
    <property type="entry name" value="MeTrc"/>
    <property type="match status" value="1"/>
</dbReference>
<dbReference type="PANTHER" id="PTHR24422">
    <property type="entry name" value="CHEMOTAXIS PROTEIN METHYLTRANSFERASE"/>
    <property type="match status" value="1"/>
</dbReference>
<dbReference type="PRINTS" id="PR00996">
    <property type="entry name" value="CHERMTFRASE"/>
</dbReference>
<dbReference type="SUPFAM" id="SSF53335">
    <property type="entry name" value="S-adenosyl-L-methionine-dependent methyltransferases"/>
    <property type="match status" value="1"/>
</dbReference>
<dbReference type="Gene3D" id="3.40.50.150">
    <property type="entry name" value="Vaccinia Virus protein VP39"/>
    <property type="match status" value="1"/>
</dbReference>
<evidence type="ECO:0000313" key="2">
    <source>
        <dbReference type="EMBL" id="URN96737.1"/>
    </source>
</evidence>
<evidence type="ECO:0000259" key="1">
    <source>
        <dbReference type="PROSITE" id="PS50123"/>
    </source>
</evidence>
<dbReference type="SUPFAM" id="SSF47757">
    <property type="entry name" value="Chemotaxis receptor methyltransferase CheR, N-terminal domain"/>
    <property type="match status" value="1"/>
</dbReference>
<dbReference type="PANTHER" id="PTHR24422:SF8">
    <property type="entry name" value="CHEMOTAXIS PROTEIN"/>
    <property type="match status" value="1"/>
</dbReference>
<feature type="domain" description="CheR-type methyltransferase" evidence="1">
    <location>
        <begin position="9"/>
        <end position="283"/>
    </location>
</feature>
<proteinExistence type="predicted"/>
<dbReference type="EMBL" id="CP097899">
    <property type="protein sequence ID" value="URN96737.1"/>
    <property type="molecule type" value="Genomic_DNA"/>
</dbReference>
<dbReference type="InterPro" id="IPR029063">
    <property type="entry name" value="SAM-dependent_MTases_sf"/>
</dbReference>